<dbReference type="InterPro" id="IPR036378">
    <property type="entry name" value="FAS1_dom_sf"/>
</dbReference>
<dbReference type="Proteomes" id="UP000516437">
    <property type="component" value="Chromosome 5"/>
</dbReference>
<comment type="subcellular location">
    <subcellularLocation>
        <location evidence="1">Cell membrane</location>
        <topology evidence="1">Lipid-anchor</topology>
        <topology evidence="1">GPI-anchor</topology>
    </subcellularLocation>
</comment>
<gene>
    <name evidence="14" type="ORF">CJ030_MR5G003187</name>
</gene>
<dbReference type="AlphaFoldDB" id="A0A6A1VSD4"/>
<dbReference type="InterPro" id="IPR000782">
    <property type="entry name" value="FAS1_domain"/>
</dbReference>
<evidence type="ECO:0000256" key="1">
    <source>
        <dbReference type="ARBA" id="ARBA00004609"/>
    </source>
</evidence>
<dbReference type="InterPro" id="IPR033254">
    <property type="entry name" value="Plant_FLA"/>
</dbReference>
<evidence type="ECO:0000256" key="4">
    <source>
        <dbReference type="ARBA" id="ARBA00022622"/>
    </source>
</evidence>
<evidence type="ECO:0000313" key="14">
    <source>
        <dbReference type="EMBL" id="KAB1214468.1"/>
    </source>
</evidence>
<evidence type="ECO:0000256" key="9">
    <source>
        <dbReference type="ARBA" id="ARBA00023288"/>
    </source>
</evidence>
<feature type="compositionally biased region" description="Low complexity" evidence="11">
    <location>
        <begin position="215"/>
        <end position="226"/>
    </location>
</feature>
<evidence type="ECO:0000256" key="11">
    <source>
        <dbReference type="SAM" id="MobiDB-lite"/>
    </source>
</evidence>
<name>A0A6A1VSD4_9ROSI</name>
<feature type="region of interest" description="Disordered" evidence="11">
    <location>
        <begin position="179"/>
        <end position="292"/>
    </location>
</feature>
<dbReference type="GO" id="GO:0098552">
    <property type="term" value="C:side of membrane"/>
    <property type="evidence" value="ECO:0007669"/>
    <property type="project" value="UniProtKB-KW"/>
</dbReference>
<sequence length="313" mass="31650">MCFRSSAPPCLILLALFLVFFSATAFNITKILSQFPDFSTLNNYLTQTQIASEINSRSTITVLVVDNGAISSLSGKPTDMIKKVLSLHVVLDYYDIQKLQHLQNKTTILTTLFQTSGQATGQQGFLNVTAASSTGGVSIASAGQGSGDGASLVKEVVAQPYNVSVVQISNIIVPSGLINSSSTPPSSSPPSPAPHARSAKPPAAAPPKSSRKDAPAAAPAQSHVPSNGSAPSADAPTEAPGPTADSPKGSSPSPVGAKAPIADAAVGASPADDAPVGDAPTDPPSPSTAAKSVIDLPVVRTILFCALCAASII</sequence>
<dbReference type="Gene3D" id="2.30.180.10">
    <property type="entry name" value="FAS1 domain"/>
    <property type="match status" value="1"/>
</dbReference>
<protein>
    <submittedName>
        <fullName evidence="14">Fasciclin-like arabinogalactan protein 14</fullName>
    </submittedName>
</protein>
<dbReference type="SUPFAM" id="SSF82153">
    <property type="entry name" value="FAS1 domain"/>
    <property type="match status" value="1"/>
</dbReference>
<evidence type="ECO:0000256" key="10">
    <source>
        <dbReference type="ARBA" id="ARBA00024686"/>
    </source>
</evidence>
<comment type="similarity">
    <text evidence="2">Belongs to the fasciclin-like AGP family.</text>
</comment>
<keyword evidence="4" id="KW-0336">GPI-anchor</keyword>
<evidence type="ECO:0000256" key="7">
    <source>
        <dbReference type="ARBA" id="ARBA00023136"/>
    </source>
</evidence>
<evidence type="ECO:0000256" key="5">
    <source>
        <dbReference type="ARBA" id="ARBA00022729"/>
    </source>
</evidence>
<dbReference type="EMBL" id="RXIC02000023">
    <property type="protein sequence ID" value="KAB1214468.1"/>
    <property type="molecule type" value="Genomic_DNA"/>
</dbReference>
<feature type="chain" id="PRO_5025546442" evidence="12">
    <location>
        <begin position="26"/>
        <end position="313"/>
    </location>
</feature>
<feature type="compositionally biased region" description="Low complexity" evidence="11">
    <location>
        <begin position="194"/>
        <end position="208"/>
    </location>
</feature>
<evidence type="ECO:0000313" key="15">
    <source>
        <dbReference type="Proteomes" id="UP000516437"/>
    </source>
</evidence>
<feature type="signal peptide" evidence="12">
    <location>
        <begin position="1"/>
        <end position="25"/>
    </location>
</feature>
<comment type="caution">
    <text evidence="14">The sequence shown here is derived from an EMBL/GenBank/DDBJ whole genome shotgun (WGS) entry which is preliminary data.</text>
</comment>
<dbReference type="PANTHER" id="PTHR32382:SF6">
    <property type="entry name" value="FASCICLIN-LIKE ARABINOGALACTAN PROTEIN 14"/>
    <property type="match status" value="1"/>
</dbReference>
<evidence type="ECO:0000259" key="13">
    <source>
        <dbReference type="PROSITE" id="PS50213"/>
    </source>
</evidence>
<evidence type="ECO:0000256" key="12">
    <source>
        <dbReference type="SAM" id="SignalP"/>
    </source>
</evidence>
<keyword evidence="3" id="KW-1003">Cell membrane</keyword>
<keyword evidence="5 12" id="KW-0732">Signal</keyword>
<dbReference type="GO" id="GO:0005886">
    <property type="term" value="C:plasma membrane"/>
    <property type="evidence" value="ECO:0007669"/>
    <property type="project" value="UniProtKB-SubCell"/>
</dbReference>
<keyword evidence="9" id="KW-0449">Lipoprotein</keyword>
<comment type="function">
    <text evidence="10">May be a cell surface adhesion protein.</text>
</comment>
<reference evidence="14 15" key="1">
    <citation type="journal article" date="2019" name="Plant Biotechnol. J.">
        <title>The red bayberry genome and genetic basis of sex determination.</title>
        <authorList>
            <person name="Jia H.M."/>
            <person name="Jia H.J."/>
            <person name="Cai Q.L."/>
            <person name="Wang Y."/>
            <person name="Zhao H.B."/>
            <person name="Yang W.F."/>
            <person name="Wang G.Y."/>
            <person name="Li Y.H."/>
            <person name="Zhan D.L."/>
            <person name="Shen Y.T."/>
            <person name="Niu Q.F."/>
            <person name="Chang L."/>
            <person name="Qiu J."/>
            <person name="Zhao L."/>
            <person name="Xie H.B."/>
            <person name="Fu W.Y."/>
            <person name="Jin J."/>
            <person name="Li X.W."/>
            <person name="Jiao Y."/>
            <person name="Zhou C.C."/>
            <person name="Tu T."/>
            <person name="Chai C.Y."/>
            <person name="Gao J.L."/>
            <person name="Fan L.J."/>
            <person name="van de Weg E."/>
            <person name="Wang J.Y."/>
            <person name="Gao Z.S."/>
        </authorList>
    </citation>
    <scope>NUCLEOTIDE SEQUENCE [LARGE SCALE GENOMIC DNA]</scope>
    <source>
        <tissue evidence="14">Leaves</tissue>
    </source>
</reference>
<keyword evidence="15" id="KW-1185">Reference proteome</keyword>
<accession>A0A6A1VSD4</accession>
<dbReference type="PANTHER" id="PTHR32382">
    <property type="entry name" value="FASCICLIN-LIKE ARABINOGALACTAN PROTEIN"/>
    <property type="match status" value="1"/>
</dbReference>
<dbReference type="OrthoDB" id="1736963at2759"/>
<evidence type="ECO:0000256" key="6">
    <source>
        <dbReference type="ARBA" id="ARBA00022974"/>
    </source>
</evidence>
<evidence type="ECO:0000256" key="8">
    <source>
        <dbReference type="ARBA" id="ARBA00023180"/>
    </source>
</evidence>
<feature type="domain" description="FAS1" evidence="13">
    <location>
        <begin position="25"/>
        <end position="158"/>
    </location>
</feature>
<keyword evidence="6" id="KW-0654">Proteoglycan</keyword>
<evidence type="ECO:0000256" key="3">
    <source>
        <dbReference type="ARBA" id="ARBA00022475"/>
    </source>
</evidence>
<proteinExistence type="inferred from homology"/>
<evidence type="ECO:0000256" key="2">
    <source>
        <dbReference type="ARBA" id="ARBA00007843"/>
    </source>
</evidence>
<dbReference type="Pfam" id="PF02469">
    <property type="entry name" value="Fasciclin"/>
    <property type="match status" value="1"/>
</dbReference>
<keyword evidence="7" id="KW-0472">Membrane</keyword>
<dbReference type="PROSITE" id="PS50213">
    <property type="entry name" value="FAS1"/>
    <property type="match status" value="1"/>
</dbReference>
<organism evidence="14 15">
    <name type="scientific">Morella rubra</name>
    <name type="common">Chinese bayberry</name>
    <dbReference type="NCBI Taxonomy" id="262757"/>
    <lineage>
        <taxon>Eukaryota</taxon>
        <taxon>Viridiplantae</taxon>
        <taxon>Streptophyta</taxon>
        <taxon>Embryophyta</taxon>
        <taxon>Tracheophyta</taxon>
        <taxon>Spermatophyta</taxon>
        <taxon>Magnoliopsida</taxon>
        <taxon>eudicotyledons</taxon>
        <taxon>Gunneridae</taxon>
        <taxon>Pentapetalae</taxon>
        <taxon>rosids</taxon>
        <taxon>fabids</taxon>
        <taxon>Fagales</taxon>
        <taxon>Myricaceae</taxon>
        <taxon>Morella</taxon>
    </lineage>
</organism>
<keyword evidence="8" id="KW-0325">Glycoprotein</keyword>
<dbReference type="FunFam" id="2.30.180.10:FF:000015">
    <property type="entry name" value="Fasciclin-like arabinogalactan protein 3"/>
    <property type="match status" value="1"/>
</dbReference>